<evidence type="ECO:0000256" key="8">
    <source>
        <dbReference type="RuleBase" id="RU363034"/>
    </source>
</evidence>
<dbReference type="GO" id="GO:0004252">
    <property type="term" value="F:serine-type endopeptidase activity"/>
    <property type="evidence" value="ECO:0007669"/>
    <property type="project" value="UniProtKB-UniRule"/>
</dbReference>
<feature type="domain" description="Peptidase S1" evidence="11">
    <location>
        <begin position="269"/>
        <end position="525"/>
    </location>
</feature>
<evidence type="ECO:0000256" key="4">
    <source>
        <dbReference type="ARBA" id="ARBA00022825"/>
    </source>
</evidence>
<keyword evidence="3 8" id="KW-0378">Hydrolase</keyword>
<dbReference type="GO" id="GO:0006508">
    <property type="term" value="P:proteolysis"/>
    <property type="evidence" value="ECO:0007669"/>
    <property type="project" value="UniProtKB-KW"/>
</dbReference>
<gene>
    <name evidence="13" type="primary">AUGUSTUS-3.0.2_00495</name>
    <name evidence="13" type="ORF">TcasGA2_TC000495</name>
</gene>
<dbReference type="Pfam" id="PF00089">
    <property type="entry name" value="Trypsin"/>
    <property type="match status" value="1"/>
</dbReference>
<comment type="subcellular location">
    <subcellularLocation>
        <location evidence="9">Secreted</location>
    </subcellularLocation>
</comment>
<dbReference type="InterPro" id="IPR001254">
    <property type="entry name" value="Trypsin_dom"/>
</dbReference>
<dbReference type="Proteomes" id="UP000007266">
    <property type="component" value="Linkage group 2"/>
</dbReference>
<evidence type="ECO:0000256" key="1">
    <source>
        <dbReference type="ARBA" id="ARBA00022670"/>
    </source>
</evidence>
<evidence type="ECO:0000256" key="6">
    <source>
        <dbReference type="ARBA" id="ARBA00023180"/>
    </source>
</evidence>
<dbReference type="EMBL" id="KQ971312">
    <property type="protein sequence ID" value="KYB29266.1"/>
    <property type="molecule type" value="Genomic_DNA"/>
</dbReference>
<sequence length="525" mass="59246">MRCYRIQLFVVCSLLFFININAQFFLERRSSCTTPNGDIARCIPISSCPILYDAVTTRDKQQLKFLKESQCGYGRDPLVCCGLHNNYRLNPGDFAYDDEPFGWGNSHHRRNSGSQNWDRDDTPSWGNERKNNNNNNEWSTNNRRRTTTQRTNSEESGWGISDRPNRRTSGEESRWSTSDRPNRRTSGEESGWGTTDRPNRRTSGEDSSRRNNNRRTTTQRTNSEESSFEREDDRFNDRTNSGSNSNRQTSQGSGSTDKSECGVQEVDRILDGQATDLREFPWMALLQYRKKSGNLVFSCGGTLISPRYVLTAAHCVRGQILTKIGPLVNVRLGEYNTETERDCSNQMGFEICNEKPIDSEIDKVIPHPDYSDNSADRYHDIALIKLKRQVSYTDFIKPICLPGKSEKTSVGKRLAVAGWGRTEYASNSPVKLKLWVPVAETSQCSSKFKSAGVTLGNRQLCAGGEQGRDSCNGDSGGPLMAVRNATAQWYIEGIVSFGARCGSEGWPGIYTRVSEYLDWIQNNTN</sequence>
<evidence type="ECO:0000259" key="12">
    <source>
        <dbReference type="PROSITE" id="PS51888"/>
    </source>
</evidence>
<dbReference type="InterPro" id="IPR033116">
    <property type="entry name" value="TRYPSIN_SER"/>
</dbReference>
<evidence type="ECO:0000256" key="2">
    <source>
        <dbReference type="ARBA" id="ARBA00022729"/>
    </source>
</evidence>
<feature type="compositionally biased region" description="Basic and acidic residues" evidence="10">
    <location>
        <begin position="197"/>
        <end position="209"/>
    </location>
</feature>
<feature type="region of interest" description="Disordered" evidence="10">
    <location>
        <begin position="107"/>
        <end position="262"/>
    </location>
</feature>
<dbReference type="InterPro" id="IPR051487">
    <property type="entry name" value="Ser/Thr_Proteases_Immune/Dev"/>
</dbReference>
<feature type="compositionally biased region" description="Low complexity" evidence="10">
    <location>
        <begin position="214"/>
        <end position="225"/>
    </location>
</feature>
<keyword evidence="1 8" id="KW-0645">Protease</keyword>
<keyword evidence="6" id="KW-0325">Glycoprotein</keyword>
<dbReference type="OMA" id="ININAQF"/>
<proteinExistence type="inferred from homology"/>
<feature type="compositionally biased region" description="Basic and acidic residues" evidence="10">
    <location>
        <begin position="163"/>
        <end position="174"/>
    </location>
</feature>
<reference evidence="13 14" key="1">
    <citation type="journal article" date="2008" name="Nature">
        <title>The genome of the model beetle and pest Tribolium castaneum.</title>
        <authorList>
            <consortium name="Tribolium Genome Sequencing Consortium"/>
            <person name="Richards S."/>
            <person name="Gibbs R.A."/>
            <person name="Weinstock G.M."/>
            <person name="Brown S.J."/>
            <person name="Denell R."/>
            <person name="Beeman R.W."/>
            <person name="Gibbs R."/>
            <person name="Beeman R.W."/>
            <person name="Brown S.J."/>
            <person name="Bucher G."/>
            <person name="Friedrich M."/>
            <person name="Grimmelikhuijzen C.J."/>
            <person name="Klingler M."/>
            <person name="Lorenzen M."/>
            <person name="Richards S."/>
            <person name="Roth S."/>
            <person name="Schroder R."/>
            <person name="Tautz D."/>
            <person name="Zdobnov E.M."/>
            <person name="Muzny D."/>
            <person name="Gibbs R.A."/>
            <person name="Weinstock G.M."/>
            <person name="Attaway T."/>
            <person name="Bell S."/>
            <person name="Buhay C.J."/>
            <person name="Chandrabose M.N."/>
            <person name="Chavez D."/>
            <person name="Clerk-Blankenburg K.P."/>
            <person name="Cree A."/>
            <person name="Dao M."/>
            <person name="Davis C."/>
            <person name="Chacko J."/>
            <person name="Dinh H."/>
            <person name="Dugan-Rocha S."/>
            <person name="Fowler G."/>
            <person name="Garner T.T."/>
            <person name="Garnes J."/>
            <person name="Gnirke A."/>
            <person name="Hawes A."/>
            <person name="Hernandez J."/>
            <person name="Hines S."/>
            <person name="Holder M."/>
            <person name="Hume J."/>
            <person name="Jhangiani S.N."/>
            <person name="Joshi V."/>
            <person name="Khan Z.M."/>
            <person name="Jackson L."/>
            <person name="Kovar C."/>
            <person name="Kowis A."/>
            <person name="Lee S."/>
            <person name="Lewis L.R."/>
            <person name="Margolis J."/>
            <person name="Morgan M."/>
            <person name="Nazareth L.V."/>
            <person name="Nguyen N."/>
            <person name="Okwuonu G."/>
            <person name="Parker D."/>
            <person name="Richards S."/>
            <person name="Ruiz S.J."/>
            <person name="Santibanez J."/>
            <person name="Savard J."/>
            <person name="Scherer S.E."/>
            <person name="Schneider B."/>
            <person name="Sodergren E."/>
            <person name="Tautz D."/>
            <person name="Vattahil S."/>
            <person name="Villasana D."/>
            <person name="White C.S."/>
            <person name="Wright R."/>
            <person name="Park Y."/>
            <person name="Beeman R.W."/>
            <person name="Lord J."/>
            <person name="Oppert B."/>
            <person name="Lorenzen M."/>
            <person name="Brown S."/>
            <person name="Wang L."/>
            <person name="Savard J."/>
            <person name="Tautz D."/>
            <person name="Richards S."/>
            <person name="Weinstock G."/>
            <person name="Gibbs R.A."/>
            <person name="Liu Y."/>
            <person name="Worley K."/>
            <person name="Weinstock G."/>
            <person name="Elsik C.G."/>
            <person name="Reese J.T."/>
            <person name="Elhaik E."/>
            <person name="Landan G."/>
            <person name="Graur D."/>
            <person name="Arensburger P."/>
            <person name="Atkinson P."/>
            <person name="Beeman R.W."/>
            <person name="Beidler J."/>
            <person name="Brown S.J."/>
            <person name="Demuth J.P."/>
            <person name="Drury D.W."/>
            <person name="Du Y.Z."/>
            <person name="Fujiwara H."/>
            <person name="Lorenzen M."/>
            <person name="Maselli V."/>
            <person name="Osanai M."/>
            <person name="Park Y."/>
            <person name="Robertson H.M."/>
            <person name="Tu Z."/>
            <person name="Wang J.J."/>
            <person name="Wang S."/>
            <person name="Richards S."/>
            <person name="Song H."/>
            <person name="Zhang L."/>
            <person name="Sodergren E."/>
            <person name="Werner D."/>
            <person name="Stanke M."/>
            <person name="Morgenstern B."/>
            <person name="Solovyev V."/>
            <person name="Kosarev P."/>
            <person name="Brown G."/>
            <person name="Chen H.C."/>
            <person name="Ermolaeva O."/>
            <person name="Hlavina W."/>
            <person name="Kapustin Y."/>
            <person name="Kiryutin B."/>
            <person name="Kitts P."/>
            <person name="Maglott D."/>
            <person name="Pruitt K."/>
            <person name="Sapojnikov V."/>
            <person name="Souvorov A."/>
            <person name="Mackey A.J."/>
            <person name="Waterhouse R.M."/>
            <person name="Wyder S."/>
            <person name="Zdobnov E.M."/>
            <person name="Zdobnov E.M."/>
            <person name="Wyder S."/>
            <person name="Kriventseva E.V."/>
            <person name="Kadowaki T."/>
            <person name="Bork P."/>
            <person name="Aranda M."/>
            <person name="Bao R."/>
            <person name="Beermann A."/>
            <person name="Berns N."/>
            <person name="Bolognesi R."/>
            <person name="Bonneton F."/>
            <person name="Bopp D."/>
            <person name="Brown S.J."/>
            <person name="Bucher G."/>
            <person name="Butts T."/>
            <person name="Chaumot A."/>
            <person name="Denell R.E."/>
            <person name="Ferrier D.E."/>
            <person name="Friedrich M."/>
            <person name="Gordon C.M."/>
            <person name="Jindra M."/>
            <person name="Klingler M."/>
            <person name="Lan Q."/>
            <person name="Lattorff H.M."/>
            <person name="Laudet V."/>
            <person name="von Levetsow C."/>
            <person name="Liu Z."/>
            <person name="Lutz R."/>
            <person name="Lynch J.A."/>
            <person name="da Fonseca R.N."/>
            <person name="Posnien N."/>
            <person name="Reuter R."/>
            <person name="Roth S."/>
            <person name="Savard J."/>
            <person name="Schinko J.B."/>
            <person name="Schmitt C."/>
            <person name="Schoppmeier M."/>
            <person name="Schroder R."/>
            <person name="Shippy T.D."/>
            <person name="Simonnet F."/>
            <person name="Marques-Souza H."/>
            <person name="Tautz D."/>
            <person name="Tomoyasu Y."/>
            <person name="Trauner J."/>
            <person name="Van der Zee M."/>
            <person name="Vervoort M."/>
            <person name="Wittkopp N."/>
            <person name="Wimmer E.A."/>
            <person name="Yang X."/>
            <person name="Jones A.K."/>
            <person name="Sattelle D.B."/>
            <person name="Ebert P.R."/>
            <person name="Nelson D."/>
            <person name="Scott J.G."/>
            <person name="Beeman R.W."/>
            <person name="Muthukrishnan S."/>
            <person name="Kramer K.J."/>
            <person name="Arakane Y."/>
            <person name="Beeman R.W."/>
            <person name="Zhu Q."/>
            <person name="Hogenkamp D."/>
            <person name="Dixit R."/>
            <person name="Oppert B."/>
            <person name="Jiang H."/>
            <person name="Zou Z."/>
            <person name="Marshall J."/>
            <person name="Elpidina E."/>
            <person name="Vinokurov K."/>
            <person name="Oppert C."/>
            <person name="Zou Z."/>
            <person name="Evans J."/>
            <person name="Lu Z."/>
            <person name="Zhao P."/>
            <person name="Sumathipala N."/>
            <person name="Altincicek B."/>
            <person name="Vilcinskas A."/>
            <person name="Williams M."/>
            <person name="Hultmark D."/>
            <person name="Hetru C."/>
            <person name="Jiang H."/>
            <person name="Grimmelikhuijzen C.J."/>
            <person name="Hauser F."/>
            <person name="Cazzamali G."/>
            <person name="Williamson M."/>
            <person name="Park Y."/>
            <person name="Li B."/>
            <person name="Tanaka Y."/>
            <person name="Predel R."/>
            <person name="Neupert S."/>
            <person name="Schachtner J."/>
            <person name="Verleyen P."/>
            <person name="Raible F."/>
            <person name="Bork P."/>
            <person name="Friedrich M."/>
            <person name="Walden K.K."/>
            <person name="Robertson H.M."/>
            <person name="Angeli S."/>
            <person name="Foret S."/>
            <person name="Bucher G."/>
            <person name="Schuetz S."/>
            <person name="Maleszka R."/>
            <person name="Wimmer E.A."/>
            <person name="Beeman R.W."/>
            <person name="Lorenzen M."/>
            <person name="Tomoyasu Y."/>
            <person name="Miller S.C."/>
            <person name="Grossmann D."/>
            <person name="Bucher G."/>
        </authorList>
    </citation>
    <scope>NUCLEOTIDE SEQUENCE [LARGE SCALE GENOMIC DNA]</scope>
    <source>
        <strain evidence="13 14">Georgia GA2</strain>
    </source>
</reference>
<comment type="domain">
    <text evidence="9">The clip domain consists of 35-55 residues which are 'knitted' together usually by 3 conserved disulfide bonds forming a clip-like compact structure.</text>
</comment>
<dbReference type="PRINTS" id="PR00722">
    <property type="entry name" value="CHYMOTRYPSIN"/>
</dbReference>
<dbReference type="InterPro" id="IPR043504">
    <property type="entry name" value="Peptidase_S1_PA_chymotrypsin"/>
</dbReference>
<dbReference type="SMART" id="SM00680">
    <property type="entry name" value="CLIP"/>
    <property type="match status" value="1"/>
</dbReference>
<keyword evidence="14" id="KW-1185">Reference proteome</keyword>
<feature type="domain" description="Clip" evidence="12">
    <location>
        <begin position="31"/>
        <end position="81"/>
    </location>
</feature>
<keyword evidence="4 8" id="KW-0720">Serine protease</keyword>
<keyword evidence="5" id="KW-1015">Disulfide bond</keyword>
<reference evidence="13 14" key="2">
    <citation type="journal article" date="2010" name="Nucleic Acids Res.">
        <title>BeetleBase in 2010: revisions to provide comprehensive genomic information for Tribolium castaneum.</title>
        <authorList>
            <person name="Kim H.S."/>
            <person name="Murphy T."/>
            <person name="Xia J."/>
            <person name="Caragea D."/>
            <person name="Park Y."/>
            <person name="Beeman R.W."/>
            <person name="Lorenzen M.D."/>
            <person name="Butcher S."/>
            <person name="Manak J.R."/>
            <person name="Brown S.J."/>
        </authorList>
    </citation>
    <scope>GENOME REANNOTATION</scope>
    <source>
        <strain evidence="13 14">Georgia GA2</strain>
    </source>
</reference>
<evidence type="ECO:0000256" key="7">
    <source>
        <dbReference type="ARBA" id="ARBA00024195"/>
    </source>
</evidence>
<dbReference type="SMART" id="SM00020">
    <property type="entry name" value="Tryp_SPc"/>
    <property type="match status" value="1"/>
</dbReference>
<evidence type="ECO:0000259" key="11">
    <source>
        <dbReference type="PROSITE" id="PS50240"/>
    </source>
</evidence>
<comment type="similarity">
    <text evidence="7 9">Belongs to the peptidase S1 family. CLIP subfamily.</text>
</comment>
<dbReference type="InterPro" id="IPR001314">
    <property type="entry name" value="Peptidase_S1A"/>
</dbReference>
<evidence type="ECO:0000256" key="10">
    <source>
        <dbReference type="SAM" id="MobiDB-lite"/>
    </source>
</evidence>
<dbReference type="InParanoid" id="A0A139WN30"/>
<dbReference type="InterPro" id="IPR038565">
    <property type="entry name" value="CLIP_sf"/>
</dbReference>
<dbReference type="PANTHER" id="PTHR24256">
    <property type="entry name" value="TRYPTASE-RELATED"/>
    <property type="match status" value="1"/>
</dbReference>
<dbReference type="PROSITE" id="PS00134">
    <property type="entry name" value="TRYPSIN_HIS"/>
    <property type="match status" value="1"/>
</dbReference>
<dbReference type="PROSITE" id="PS51888">
    <property type="entry name" value="CLIP"/>
    <property type="match status" value="1"/>
</dbReference>
<dbReference type="Gene3D" id="2.40.10.10">
    <property type="entry name" value="Trypsin-like serine proteases"/>
    <property type="match status" value="2"/>
</dbReference>
<dbReference type="SUPFAM" id="SSF50494">
    <property type="entry name" value="Trypsin-like serine proteases"/>
    <property type="match status" value="1"/>
</dbReference>
<feature type="signal peptide" evidence="9">
    <location>
        <begin position="1"/>
        <end position="22"/>
    </location>
</feature>
<evidence type="ECO:0000313" key="14">
    <source>
        <dbReference type="Proteomes" id="UP000007266"/>
    </source>
</evidence>
<keyword evidence="2 9" id="KW-0732">Signal</keyword>
<dbReference type="InterPro" id="IPR018114">
    <property type="entry name" value="TRYPSIN_HIS"/>
</dbReference>
<feature type="compositionally biased region" description="Polar residues" evidence="10">
    <location>
        <begin position="238"/>
        <end position="256"/>
    </location>
</feature>
<feature type="chain" id="PRO_5023973335" description="CLIP domain-containing serine protease" evidence="9">
    <location>
        <begin position="23"/>
        <end position="525"/>
    </location>
</feature>
<dbReference type="PROSITE" id="PS00135">
    <property type="entry name" value="TRYPSIN_SER"/>
    <property type="match status" value="1"/>
</dbReference>
<keyword evidence="9" id="KW-0964">Secreted</keyword>
<dbReference type="FunFam" id="2.40.10.10:FF:000084">
    <property type="entry name" value="Serine protease easter"/>
    <property type="match status" value="1"/>
</dbReference>
<dbReference type="InterPro" id="IPR009003">
    <property type="entry name" value="Peptidase_S1_PA"/>
</dbReference>
<organism evidence="13 14">
    <name type="scientific">Tribolium castaneum</name>
    <name type="common">Red flour beetle</name>
    <dbReference type="NCBI Taxonomy" id="7070"/>
    <lineage>
        <taxon>Eukaryota</taxon>
        <taxon>Metazoa</taxon>
        <taxon>Ecdysozoa</taxon>
        <taxon>Arthropoda</taxon>
        <taxon>Hexapoda</taxon>
        <taxon>Insecta</taxon>
        <taxon>Pterygota</taxon>
        <taxon>Neoptera</taxon>
        <taxon>Endopterygota</taxon>
        <taxon>Coleoptera</taxon>
        <taxon>Polyphaga</taxon>
        <taxon>Cucujiformia</taxon>
        <taxon>Tenebrionidae</taxon>
        <taxon>Tenebrionidae incertae sedis</taxon>
        <taxon>Tribolium</taxon>
    </lineage>
</organism>
<dbReference type="GO" id="GO:0045087">
    <property type="term" value="P:innate immune response"/>
    <property type="evidence" value="ECO:0000318"/>
    <property type="project" value="GO_Central"/>
</dbReference>
<dbReference type="PROSITE" id="PS50240">
    <property type="entry name" value="TRYPSIN_DOM"/>
    <property type="match status" value="1"/>
</dbReference>
<feature type="compositionally biased region" description="Basic and acidic residues" evidence="10">
    <location>
        <begin position="117"/>
        <end position="131"/>
    </location>
</feature>
<dbReference type="Pfam" id="PF12032">
    <property type="entry name" value="CLIP"/>
    <property type="match status" value="1"/>
</dbReference>
<dbReference type="AlphaFoldDB" id="A0A139WN30"/>
<evidence type="ECO:0000256" key="5">
    <source>
        <dbReference type="ARBA" id="ARBA00023157"/>
    </source>
</evidence>
<evidence type="ECO:0000256" key="9">
    <source>
        <dbReference type="RuleBase" id="RU366078"/>
    </source>
</evidence>
<dbReference type="FunFam" id="2.40.10.10:FF:000028">
    <property type="entry name" value="Serine protease easter"/>
    <property type="match status" value="1"/>
</dbReference>
<evidence type="ECO:0000256" key="3">
    <source>
        <dbReference type="ARBA" id="ARBA00022801"/>
    </source>
</evidence>
<dbReference type="InterPro" id="IPR022700">
    <property type="entry name" value="CLIP"/>
</dbReference>
<protein>
    <recommendedName>
        <fullName evidence="9">CLIP domain-containing serine protease</fullName>
        <ecNumber evidence="8">3.4.21.-</ecNumber>
    </recommendedName>
</protein>
<evidence type="ECO:0000313" key="13">
    <source>
        <dbReference type="EMBL" id="KYB29266.1"/>
    </source>
</evidence>
<dbReference type="Gene3D" id="3.30.1640.30">
    <property type="match status" value="1"/>
</dbReference>
<feature type="compositionally biased region" description="Basic and acidic residues" evidence="10">
    <location>
        <begin position="227"/>
        <end position="237"/>
    </location>
</feature>
<dbReference type="GO" id="GO:0005615">
    <property type="term" value="C:extracellular space"/>
    <property type="evidence" value="ECO:0000318"/>
    <property type="project" value="GO_Central"/>
</dbReference>
<name>A0A139WN30_TRICA</name>
<feature type="compositionally biased region" description="Low complexity" evidence="10">
    <location>
        <begin position="132"/>
        <end position="141"/>
    </location>
</feature>
<dbReference type="EC" id="3.4.21.-" evidence="8"/>
<dbReference type="CDD" id="cd00190">
    <property type="entry name" value="Tryp_SPc"/>
    <property type="match status" value="1"/>
</dbReference>
<accession>A0A139WN30</accession>